<sequence length="133" mass="15517">MKRIAGFFIFLFLCCGTGMAQQPAVQRPKPSNPQPKVVDAFLDFLTEKLHLIPQERKRMRPLIVSYFAETKRISATTSDPLQRDQDRASLKISYRKSFTPILGPERATQFFSEEQLFRKKIREVLKNRNVKEN</sequence>
<dbReference type="OrthoDB" id="675330at2"/>
<organism evidence="2 3">
    <name type="scientific">Niabella soli DSM 19437</name>
    <dbReference type="NCBI Taxonomy" id="929713"/>
    <lineage>
        <taxon>Bacteria</taxon>
        <taxon>Pseudomonadati</taxon>
        <taxon>Bacteroidota</taxon>
        <taxon>Chitinophagia</taxon>
        <taxon>Chitinophagales</taxon>
        <taxon>Chitinophagaceae</taxon>
        <taxon>Niabella</taxon>
    </lineage>
</organism>
<dbReference type="Proteomes" id="UP000003586">
    <property type="component" value="Chromosome"/>
</dbReference>
<reference evidence="2 3" key="1">
    <citation type="submission" date="2013-12" db="EMBL/GenBank/DDBJ databases">
        <authorList>
            <consortium name="DOE Joint Genome Institute"/>
            <person name="Eisen J."/>
            <person name="Huntemann M."/>
            <person name="Han J."/>
            <person name="Chen A."/>
            <person name="Kyrpides N."/>
            <person name="Mavromatis K."/>
            <person name="Markowitz V."/>
            <person name="Palaniappan K."/>
            <person name="Ivanova N."/>
            <person name="Schaumberg A."/>
            <person name="Pati A."/>
            <person name="Liolios K."/>
            <person name="Nordberg H.P."/>
            <person name="Cantor M.N."/>
            <person name="Hua S.X."/>
            <person name="Woyke T."/>
        </authorList>
    </citation>
    <scope>NUCLEOTIDE SEQUENCE [LARGE SCALE GENOMIC DNA]</scope>
    <source>
        <strain evidence="3">DSM 19437</strain>
    </source>
</reference>
<proteinExistence type="predicted"/>
<dbReference type="HOGENOM" id="CLU_1904521_0_0_10"/>
<gene>
    <name evidence="2" type="ORF">NIASO_12290</name>
</gene>
<feature type="signal peptide" evidence="1">
    <location>
        <begin position="1"/>
        <end position="20"/>
    </location>
</feature>
<dbReference type="RefSeq" id="WP_008585905.1">
    <property type="nucleotide sequence ID" value="NZ_CP007035.1"/>
</dbReference>
<dbReference type="STRING" id="929713.NIASO_12290"/>
<dbReference type="KEGG" id="nso:NIASO_12290"/>
<name>W0F8L2_9BACT</name>
<keyword evidence="1" id="KW-0732">Signal</keyword>
<dbReference type="EMBL" id="CP007035">
    <property type="protein sequence ID" value="AHF17686.1"/>
    <property type="molecule type" value="Genomic_DNA"/>
</dbReference>
<evidence type="ECO:0000256" key="1">
    <source>
        <dbReference type="SAM" id="SignalP"/>
    </source>
</evidence>
<feature type="chain" id="PRO_5004789167" evidence="1">
    <location>
        <begin position="21"/>
        <end position="133"/>
    </location>
</feature>
<evidence type="ECO:0000313" key="3">
    <source>
        <dbReference type="Proteomes" id="UP000003586"/>
    </source>
</evidence>
<keyword evidence="3" id="KW-1185">Reference proteome</keyword>
<evidence type="ECO:0000313" key="2">
    <source>
        <dbReference type="EMBL" id="AHF17686.1"/>
    </source>
</evidence>
<dbReference type="AlphaFoldDB" id="W0F8L2"/>
<protein>
    <submittedName>
        <fullName evidence="2">Uncharacterized protein</fullName>
    </submittedName>
</protein>
<accession>W0F8L2</accession>